<evidence type="ECO:0000313" key="4">
    <source>
        <dbReference type="EMBL" id="QEC49850.1"/>
    </source>
</evidence>
<feature type="domain" description="NAD-dependent epimerase/dehydratase" evidence="3">
    <location>
        <begin position="6"/>
        <end position="231"/>
    </location>
</feature>
<name>A0A5B8U9X3_9ACTN</name>
<dbReference type="RefSeq" id="WP_146922215.1">
    <property type="nucleotide sequence ID" value="NZ_CP042430.1"/>
</dbReference>
<keyword evidence="2" id="KW-1133">Transmembrane helix</keyword>
<dbReference type="Gene3D" id="3.90.25.10">
    <property type="entry name" value="UDP-galactose 4-epimerase, domain 1"/>
    <property type="match status" value="1"/>
</dbReference>
<dbReference type="OrthoDB" id="9801785at2"/>
<evidence type="ECO:0000256" key="2">
    <source>
        <dbReference type="SAM" id="Phobius"/>
    </source>
</evidence>
<evidence type="ECO:0000313" key="5">
    <source>
        <dbReference type="Proteomes" id="UP000321805"/>
    </source>
</evidence>
<dbReference type="AlphaFoldDB" id="A0A5B8U9X3"/>
<feature type="transmembrane region" description="Helical" evidence="2">
    <location>
        <begin position="362"/>
        <end position="379"/>
    </location>
</feature>
<dbReference type="Proteomes" id="UP000321805">
    <property type="component" value="Chromosome"/>
</dbReference>
<feature type="transmembrane region" description="Helical" evidence="2">
    <location>
        <begin position="391"/>
        <end position="410"/>
    </location>
</feature>
<dbReference type="SUPFAM" id="SSF51735">
    <property type="entry name" value="NAD(P)-binding Rossmann-fold domains"/>
    <property type="match status" value="1"/>
</dbReference>
<keyword evidence="2" id="KW-0812">Transmembrane</keyword>
<dbReference type="PANTHER" id="PTHR43000">
    <property type="entry name" value="DTDP-D-GLUCOSE 4,6-DEHYDRATASE-RELATED"/>
    <property type="match status" value="1"/>
</dbReference>
<dbReference type="Gene3D" id="3.40.50.720">
    <property type="entry name" value="NAD(P)-binding Rossmann-like Domain"/>
    <property type="match status" value="1"/>
</dbReference>
<dbReference type="EMBL" id="CP042430">
    <property type="protein sequence ID" value="QEC49850.1"/>
    <property type="molecule type" value="Genomic_DNA"/>
</dbReference>
<gene>
    <name evidence="4" type="ORF">FSW04_21295</name>
</gene>
<protein>
    <submittedName>
        <fullName evidence="4">NAD-dependent epimerase/dehydratase family protein</fullName>
    </submittedName>
</protein>
<comment type="similarity">
    <text evidence="1">Belongs to the NAD(P)-dependent epimerase/dehydratase family.</text>
</comment>
<feature type="transmembrane region" description="Helical" evidence="2">
    <location>
        <begin position="335"/>
        <end position="355"/>
    </location>
</feature>
<keyword evidence="5" id="KW-1185">Reference proteome</keyword>
<evidence type="ECO:0000256" key="1">
    <source>
        <dbReference type="ARBA" id="ARBA00007637"/>
    </source>
</evidence>
<dbReference type="InterPro" id="IPR036291">
    <property type="entry name" value="NAD(P)-bd_dom_sf"/>
</dbReference>
<accession>A0A5B8U9X3</accession>
<dbReference type="KEGG" id="bsol:FSW04_21295"/>
<sequence length="448" mass="46612">MRGSVVLVTGGAGFIGSHVVDRLIAAGHRPRILDTRASPWHAGVETVIGDVRRLDDVLAASRGCAAICHLAAAADVNEVHERPAWATELNALGTLNVLEAARLHGTARVVYASTVWVYSDVDAAAVDEDTPLVPPAHLYTAGKLSGELYCRSYAELYGVSSTVLRFGIPYGPRARPAAVIPAFVGRALRGEALSIAGTGDQERSFVYVEDLAEGVVRALAPEAAGRTYNLAGRETTTVRELADLVCAEVAPTAIVHTPGRSGDLRGAEISSDRAEDELGWRARTPLAEGVRRYAAWVQATPPSPEPVPAARLRPRVPAGVRRVGARLASGATDPVYAGTVALLAVLAATLAVLLGTEGDDRITAIAIIGGALLVPLWSLTATEWPAAVHRAQALGIGLLAVLSVLLLGAIDSGDLAVGRAHVLETVVLSGLLTSALHVVPRRLAAGSA</sequence>
<evidence type="ECO:0000259" key="3">
    <source>
        <dbReference type="Pfam" id="PF01370"/>
    </source>
</evidence>
<dbReference type="Pfam" id="PF01370">
    <property type="entry name" value="Epimerase"/>
    <property type="match status" value="1"/>
</dbReference>
<dbReference type="InterPro" id="IPR001509">
    <property type="entry name" value="Epimerase_deHydtase"/>
</dbReference>
<keyword evidence="2" id="KW-0472">Membrane</keyword>
<proteinExistence type="inferred from homology"/>
<organism evidence="4 5">
    <name type="scientific">Baekduia soli</name>
    <dbReference type="NCBI Taxonomy" id="496014"/>
    <lineage>
        <taxon>Bacteria</taxon>
        <taxon>Bacillati</taxon>
        <taxon>Actinomycetota</taxon>
        <taxon>Thermoleophilia</taxon>
        <taxon>Solirubrobacterales</taxon>
        <taxon>Baekduiaceae</taxon>
        <taxon>Baekduia</taxon>
    </lineage>
</organism>
<reference evidence="4 5" key="1">
    <citation type="journal article" date="2018" name="J. Microbiol.">
        <title>Baekduia soli gen. nov., sp. nov., a novel bacterium isolated from the soil of Baekdu Mountain and proposal of a novel family name, Baekduiaceae fam. nov.</title>
        <authorList>
            <person name="An D.S."/>
            <person name="Siddiqi M.Z."/>
            <person name="Kim K.H."/>
            <person name="Yu H.S."/>
            <person name="Im W.T."/>
        </authorList>
    </citation>
    <scope>NUCLEOTIDE SEQUENCE [LARGE SCALE GENOMIC DNA]</scope>
    <source>
        <strain evidence="4 5">BR7-21</strain>
    </source>
</reference>